<dbReference type="STRING" id="1247936.BN2475_170004"/>
<gene>
    <name evidence="2" type="ORF">BN2475_170004</name>
</gene>
<feature type="region of interest" description="Disordered" evidence="1">
    <location>
        <begin position="38"/>
        <end position="66"/>
    </location>
</feature>
<evidence type="ECO:0000313" key="3">
    <source>
        <dbReference type="Proteomes" id="UP000187012"/>
    </source>
</evidence>
<evidence type="ECO:0000256" key="1">
    <source>
        <dbReference type="SAM" id="MobiDB-lite"/>
    </source>
</evidence>
<accession>A0A1N7RUC2</accession>
<name>A0A1N7RUC2_9BURK</name>
<keyword evidence="3" id="KW-1185">Reference proteome</keyword>
<proteinExistence type="predicted"/>
<dbReference type="EMBL" id="CYGX02000017">
    <property type="protein sequence ID" value="SIT38686.1"/>
    <property type="molecule type" value="Genomic_DNA"/>
</dbReference>
<dbReference type="Proteomes" id="UP000187012">
    <property type="component" value="Unassembled WGS sequence"/>
</dbReference>
<reference evidence="2 3" key="1">
    <citation type="submission" date="2016-12" db="EMBL/GenBank/DDBJ databases">
        <authorList>
            <person name="Song W.-J."/>
            <person name="Kurnit D.M."/>
        </authorList>
    </citation>
    <scope>NUCLEOTIDE SEQUENCE [LARGE SCALE GENOMIC DNA]</scope>
    <source>
        <strain evidence="2 3">STM7296</strain>
    </source>
</reference>
<sequence length="93" mass="10297">MGHVVRARRRSPTGSPFEVSAYFLMAGLHGGALLRYSSIQSPRQRRPPEKVCSSSKDYRGKTTEGEGRDARIANRGEDLARIVALSHTHFQAT</sequence>
<organism evidence="2 3">
    <name type="scientific">Paraburkholderia ribeironis</name>
    <dbReference type="NCBI Taxonomy" id="1247936"/>
    <lineage>
        <taxon>Bacteria</taxon>
        <taxon>Pseudomonadati</taxon>
        <taxon>Pseudomonadota</taxon>
        <taxon>Betaproteobacteria</taxon>
        <taxon>Burkholderiales</taxon>
        <taxon>Burkholderiaceae</taxon>
        <taxon>Paraburkholderia</taxon>
    </lineage>
</organism>
<feature type="compositionally biased region" description="Basic and acidic residues" evidence="1">
    <location>
        <begin position="56"/>
        <end position="66"/>
    </location>
</feature>
<evidence type="ECO:0000313" key="2">
    <source>
        <dbReference type="EMBL" id="SIT38686.1"/>
    </source>
</evidence>
<protein>
    <submittedName>
        <fullName evidence="2">Uncharacterized protein</fullName>
    </submittedName>
</protein>
<dbReference type="AlphaFoldDB" id="A0A1N7RUC2"/>